<dbReference type="PANTHER" id="PTHR10192:SF5">
    <property type="entry name" value="GEPHYRIN"/>
    <property type="match status" value="1"/>
</dbReference>
<dbReference type="Proteomes" id="UP000027986">
    <property type="component" value="Chromosome"/>
</dbReference>
<proteinExistence type="inferred from homology"/>
<dbReference type="Gene3D" id="3.90.105.10">
    <property type="entry name" value="Molybdopterin biosynthesis moea protein, domain 2"/>
    <property type="match status" value="1"/>
</dbReference>
<dbReference type="PANTHER" id="PTHR10192">
    <property type="entry name" value="MOLYBDOPTERIN BIOSYNTHESIS PROTEIN"/>
    <property type="match status" value="1"/>
</dbReference>
<dbReference type="NCBIfam" id="TIGR00177">
    <property type="entry name" value="molyb_syn"/>
    <property type="match status" value="1"/>
</dbReference>
<dbReference type="CDD" id="cd00887">
    <property type="entry name" value="MoeA"/>
    <property type="match status" value="1"/>
</dbReference>
<comment type="similarity">
    <text evidence="4 11">Belongs to the MoeA family.</text>
</comment>
<name>A0A075JMQ6_9MICO</name>
<dbReference type="InterPro" id="IPR005111">
    <property type="entry name" value="MoeA_C_domain_IV"/>
</dbReference>
<dbReference type="Pfam" id="PF03454">
    <property type="entry name" value="MoeA_C"/>
    <property type="match status" value="1"/>
</dbReference>
<dbReference type="InterPro" id="IPR036688">
    <property type="entry name" value="MoeA_C_domain_IV_sf"/>
</dbReference>
<dbReference type="Gene3D" id="3.40.980.10">
    <property type="entry name" value="MoaB/Mog-like domain"/>
    <property type="match status" value="1"/>
</dbReference>
<dbReference type="EMBL" id="CP008889">
    <property type="protein sequence ID" value="AIF41443.1"/>
    <property type="molecule type" value="Genomic_DNA"/>
</dbReference>
<dbReference type="OrthoDB" id="9804758at2"/>
<gene>
    <name evidence="13" type="ORF">HX89_11395</name>
</gene>
<dbReference type="HOGENOM" id="CLU_010186_7_0_11"/>
<dbReference type="GO" id="GO:0006777">
    <property type="term" value="P:Mo-molybdopterin cofactor biosynthetic process"/>
    <property type="evidence" value="ECO:0007669"/>
    <property type="project" value="UniProtKB-UniRule"/>
</dbReference>
<dbReference type="UniPathway" id="UPA00344"/>
<keyword evidence="6 11" id="KW-0808">Transferase</keyword>
<dbReference type="InterPro" id="IPR001453">
    <property type="entry name" value="MoaB/Mog_dom"/>
</dbReference>
<dbReference type="GO" id="GO:0005829">
    <property type="term" value="C:cytosol"/>
    <property type="evidence" value="ECO:0007669"/>
    <property type="project" value="TreeGrafter"/>
</dbReference>
<feature type="domain" description="MoaB/Mog" evidence="12">
    <location>
        <begin position="185"/>
        <end position="324"/>
    </location>
</feature>
<dbReference type="GO" id="GO:0061599">
    <property type="term" value="F:molybdopterin molybdotransferase activity"/>
    <property type="evidence" value="ECO:0007669"/>
    <property type="project" value="UniProtKB-UniRule"/>
</dbReference>
<dbReference type="GO" id="GO:0046872">
    <property type="term" value="F:metal ion binding"/>
    <property type="evidence" value="ECO:0007669"/>
    <property type="project" value="UniProtKB-UniRule"/>
</dbReference>
<evidence type="ECO:0000256" key="1">
    <source>
        <dbReference type="ARBA" id="ARBA00001946"/>
    </source>
</evidence>
<dbReference type="SUPFAM" id="SSF63867">
    <property type="entry name" value="MoeA C-terminal domain-like"/>
    <property type="match status" value="1"/>
</dbReference>
<dbReference type="Pfam" id="PF00994">
    <property type="entry name" value="MoCF_biosynth"/>
    <property type="match status" value="1"/>
</dbReference>
<comment type="catalytic activity">
    <reaction evidence="10">
        <text>adenylyl-molybdopterin + molybdate = Mo-molybdopterin + AMP + H(+)</text>
        <dbReference type="Rhea" id="RHEA:35047"/>
        <dbReference type="ChEBI" id="CHEBI:15378"/>
        <dbReference type="ChEBI" id="CHEBI:36264"/>
        <dbReference type="ChEBI" id="CHEBI:62727"/>
        <dbReference type="ChEBI" id="CHEBI:71302"/>
        <dbReference type="ChEBI" id="CHEBI:456215"/>
        <dbReference type="EC" id="2.10.1.1"/>
    </reaction>
</comment>
<evidence type="ECO:0000313" key="13">
    <source>
        <dbReference type="EMBL" id="AIF41443.1"/>
    </source>
</evidence>
<dbReference type="InterPro" id="IPR038987">
    <property type="entry name" value="MoeA-like"/>
</dbReference>
<keyword evidence="9 11" id="KW-0501">Molybdenum cofactor biosynthesis</keyword>
<evidence type="ECO:0000259" key="12">
    <source>
        <dbReference type="SMART" id="SM00852"/>
    </source>
</evidence>
<keyword evidence="7 11" id="KW-0479">Metal-binding</keyword>
<evidence type="ECO:0000256" key="10">
    <source>
        <dbReference type="ARBA" id="ARBA00047317"/>
    </source>
</evidence>
<dbReference type="GeneID" id="41841694"/>
<evidence type="ECO:0000256" key="4">
    <source>
        <dbReference type="ARBA" id="ARBA00010763"/>
    </source>
</evidence>
<keyword evidence="5 11" id="KW-0500">Molybdenum</keyword>
<dbReference type="FunFam" id="3.40.980.10:FF:000004">
    <property type="entry name" value="Molybdopterin molybdenumtransferase"/>
    <property type="match status" value="1"/>
</dbReference>
<comment type="function">
    <text evidence="2 11">Catalyzes the insertion of molybdate into adenylated molybdopterin with the concomitant release of AMP.</text>
</comment>
<keyword evidence="8 11" id="KW-0460">Magnesium</keyword>
<evidence type="ECO:0000313" key="14">
    <source>
        <dbReference type="Proteomes" id="UP000027986"/>
    </source>
</evidence>
<comment type="pathway">
    <text evidence="3 11">Cofactor biosynthesis; molybdopterin biosynthesis.</text>
</comment>
<dbReference type="Gene3D" id="2.170.190.11">
    <property type="entry name" value="Molybdopterin biosynthesis moea protein, domain 3"/>
    <property type="match status" value="1"/>
</dbReference>
<accession>A0A075JMQ6</accession>
<evidence type="ECO:0000256" key="2">
    <source>
        <dbReference type="ARBA" id="ARBA00002901"/>
    </source>
</evidence>
<evidence type="ECO:0000256" key="7">
    <source>
        <dbReference type="ARBA" id="ARBA00022723"/>
    </source>
</evidence>
<dbReference type="NCBIfam" id="NF045515">
    <property type="entry name" value="Glp_gephyrin"/>
    <property type="match status" value="1"/>
</dbReference>
<dbReference type="Gene3D" id="2.40.340.10">
    <property type="entry name" value="MoeA, C-terminal, domain IV"/>
    <property type="match status" value="1"/>
</dbReference>
<dbReference type="SUPFAM" id="SSF63882">
    <property type="entry name" value="MoeA N-terminal region -like"/>
    <property type="match status" value="1"/>
</dbReference>
<evidence type="ECO:0000256" key="6">
    <source>
        <dbReference type="ARBA" id="ARBA00022679"/>
    </source>
</evidence>
<dbReference type="KEGG" id="dni:HX89_11395"/>
<dbReference type="RefSeq" id="WP_051806111.1">
    <property type="nucleotide sequence ID" value="NZ_CAKZHM010000181.1"/>
</dbReference>
<evidence type="ECO:0000256" key="9">
    <source>
        <dbReference type="ARBA" id="ARBA00023150"/>
    </source>
</evidence>
<dbReference type="SMART" id="SM00852">
    <property type="entry name" value="MoCF_biosynth"/>
    <property type="match status" value="1"/>
</dbReference>
<dbReference type="InterPro" id="IPR036425">
    <property type="entry name" value="MoaB/Mog-like_dom_sf"/>
</dbReference>
<evidence type="ECO:0000256" key="11">
    <source>
        <dbReference type="RuleBase" id="RU365090"/>
    </source>
</evidence>
<comment type="cofactor">
    <cofactor evidence="1 11">
        <name>Mg(2+)</name>
        <dbReference type="ChEBI" id="CHEBI:18420"/>
    </cofactor>
</comment>
<protein>
    <recommendedName>
        <fullName evidence="11">Molybdopterin molybdenumtransferase</fullName>
        <ecNumber evidence="11">2.10.1.1</ecNumber>
    </recommendedName>
</protein>
<dbReference type="SUPFAM" id="SSF53218">
    <property type="entry name" value="Molybdenum cofactor biosynthesis proteins"/>
    <property type="match status" value="1"/>
</dbReference>
<dbReference type="InterPro" id="IPR005110">
    <property type="entry name" value="MoeA_linker/N"/>
</dbReference>
<evidence type="ECO:0000256" key="8">
    <source>
        <dbReference type="ARBA" id="ARBA00022842"/>
    </source>
</evidence>
<evidence type="ECO:0000256" key="5">
    <source>
        <dbReference type="ARBA" id="ARBA00022505"/>
    </source>
</evidence>
<dbReference type="eggNOG" id="COG0303">
    <property type="taxonomic scope" value="Bacteria"/>
</dbReference>
<organism evidence="13 14">
    <name type="scientific">Dermacoccus nishinomiyaensis</name>
    <dbReference type="NCBI Taxonomy" id="1274"/>
    <lineage>
        <taxon>Bacteria</taxon>
        <taxon>Bacillati</taxon>
        <taxon>Actinomycetota</taxon>
        <taxon>Actinomycetes</taxon>
        <taxon>Micrococcales</taxon>
        <taxon>Dermacoccaceae</taxon>
        <taxon>Dermacoccus</taxon>
    </lineage>
</organism>
<dbReference type="AlphaFoldDB" id="A0A075JMQ6"/>
<sequence length="429" mass="44764">MSHAPELITDAEHLARILAAVPRLPARRVALADGGWVGDVLGRALAADVCSGVDLPGFTNSAMDGYALRAEDAADGELPVVGDIPAGDTRELTCAPGEAWRIMTGAPVPSGTTTVVPVEQSDGGLERVRFTGEVEDGRHIRRRGEDVRIGDVLLRAGTIIAPQHVAVIASAGVDHIEVAPRPRVVVLSTGDELRPAGEALQHGQIHDSNGPMLAALVAAVGAELVEVAHVRDDAGEVARVLERAVATADAVITTGGVSAGAYDVVKAALIEAGEVTFDKVAMQPGKPQGFGLLGERGVPVFTLPGNPMSTLVSFWVFVAPALAHMSGRPAPVWRRGVVRGPGWTCPRGRAQYARVHAVRGADGELAIRANARQGSHHLGELGEANALARVPREARQVETGEMLDVLVLDGPIDAPLAGAYDENVADEKE</sequence>
<dbReference type="InterPro" id="IPR036135">
    <property type="entry name" value="MoeA_linker/N_sf"/>
</dbReference>
<dbReference type="Pfam" id="PF03453">
    <property type="entry name" value="MoeA_N"/>
    <property type="match status" value="1"/>
</dbReference>
<evidence type="ECO:0000256" key="3">
    <source>
        <dbReference type="ARBA" id="ARBA00005046"/>
    </source>
</evidence>
<keyword evidence="14" id="KW-1185">Reference proteome</keyword>
<dbReference type="EC" id="2.10.1.1" evidence="11"/>
<reference evidence="13 14" key="1">
    <citation type="submission" date="2014-07" db="EMBL/GenBank/DDBJ databases">
        <title>Genome Sequencing of Dermacoccus nishinomiyaensis.</title>
        <authorList>
            <person name="Hong K.W."/>
            <person name="Chan K.G."/>
        </authorList>
    </citation>
    <scope>NUCLEOTIDE SEQUENCE [LARGE SCALE GENOMIC DNA]</scope>
    <source>
        <strain evidence="13 14">M25</strain>
    </source>
</reference>